<dbReference type="Proteomes" id="UP000028492">
    <property type="component" value="Chromosome"/>
</dbReference>
<dbReference type="STRING" id="208439.AJAP_03690"/>
<keyword evidence="3" id="KW-1185">Reference proteome</keyword>
<dbReference type="Gene3D" id="3.10.180.10">
    <property type="entry name" value="2,3-Dihydroxybiphenyl 1,2-Dioxygenase, domain 1"/>
    <property type="match status" value="1"/>
</dbReference>
<dbReference type="eggNOG" id="COG0346">
    <property type="taxonomic scope" value="Bacteria"/>
</dbReference>
<feature type="domain" description="VOC" evidence="1">
    <location>
        <begin position="1"/>
        <end position="109"/>
    </location>
</feature>
<dbReference type="InterPro" id="IPR004360">
    <property type="entry name" value="Glyas_Fos-R_dOase_dom"/>
</dbReference>
<dbReference type="HOGENOM" id="CLU_2103863_0_0_11"/>
<evidence type="ECO:0000259" key="1">
    <source>
        <dbReference type="PROSITE" id="PS51819"/>
    </source>
</evidence>
<dbReference type="KEGG" id="aja:AJAP_03690"/>
<name>A0A075ULC8_9PSEU</name>
<dbReference type="InterPro" id="IPR037523">
    <property type="entry name" value="VOC_core"/>
</dbReference>
<organism evidence="2 3">
    <name type="scientific">Amycolatopsis japonica</name>
    <dbReference type="NCBI Taxonomy" id="208439"/>
    <lineage>
        <taxon>Bacteria</taxon>
        <taxon>Bacillati</taxon>
        <taxon>Actinomycetota</taxon>
        <taxon>Actinomycetes</taxon>
        <taxon>Pseudonocardiales</taxon>
        <taxon>Pseudonocardiaceae</taxon>
        <taxon>Amycolatopsis</taxon>
        <taxon>Amycolatopsis japonica group</taxon>
    </lineage>
</organism>
<evidence type="ECO:0000313" key="3">
    <source>
        <dbReference type="Proteomes" id="UP000028492"/>
    </source>
</evidence>
<dbReference type="AlphaFoldDB" id="A0A075ULC8"/>
<reference evidence="2 3" key="1">
    <citation type="journal article" date="2014" name="J. Biotechnol.">
        <title>Complete genome sequence of the actinobacterium Amycolatopsis japonica MG417-CF17(T) (=DSM 44213T) producing (S,S)-N,N'-ethylenediaminedisuccinic acid.</title>
        <authorList>
            <person name="Stegmann E."/>
            <person name="Albersmeier A."/>
            <person name="Spohn M."/>
            <person name="Gert H."/>
            <person name="Weber T."/>
            <person name="Wohlleben W."/>
            <person name="Kalinowski J."/>
            <person name="Ruckert C."/>
        </authorList>
    </citation>
    <scope>NUCLEOTIDE SEQUENCE [LARGE SCALE GENOMIC DNA]</scope>
    <source>
        <strain evidence="3">MG417-CF17 (DSM 44213)</strain>
    </source>
</reference>
<dbReference type="CDD" id="cd06587">
    <property type="entry name" value="VOC"/>
    <property type="match status" value="1"/>
</dbReference>
<protein>
    <recommendedName>
        <fullName evidence="1">VOC domain-containing protein</fullName>
    </recommendedName>
</protein>
<accession>A0A075ULC8</accession>
<gene>
    <name evidence="2" type="ORF">AJAP_03690</name>
</gene>
<sequence length="115" mass="12901">MKIMPIRYSADVEAMTRFYEVLGLRTGPVSRPGGWVEMPAEAGMLAIHRSSGEDVGRCELAFEVDEPLEDVAERLRAAGFEPGPPMDEGYGHSLRVQDPDGVWVQLNRYDRDLYT</sequence>
<dbReference type="Pfam" id="PF00903">
    <property type="entry name" value="Glyoxalase"/>
    <property type="match status" value="1"/>
</dbReference>
<proteinExistence type="predicted"/>
<dbReference type="RefSeq" id="WP_038508158.1">
    <property type="nucleotide sequence ID" value="NZ_CP008953.1"/>
</dbReference>
<dbReference type="InterPro" id="IPR029068">
    <property type="entry name" value="Glyas_Bleomycin-R_OHBP_Dase"/>
</dbReference>
<dbReference type="PROSITE" id="PS51819">
    <property type="entry name" value="VOC"/>
    <property type="match status" value="1"/>
</dbReference>
<dbReference type="SUPFAM" id="SSF54593">
    <property type="entry name" value="Glyoxalase/Bleomycin resistance protein/Dihydroxybiphenyl dioxygenase"/>
    <property type="match status" value="1"/>
</dbReference>
<evidence type="ECO:0000313" key="2">
    <source>
        <dbReference type="EMBL" id="AIG73663.1"/>
    </source>
</evidence>
<dbReference type="EMBL" id="CP008953">
    <property type="protein sequence ID" value="AIG73663.1"/>
    <property type="molecule type" value="Genomic_DNA"/>
</dbReference>